<dbReference type="InterPro" id="IPR013126">
    <property type="entry name" value="Hsp_70_fam"/>
</dbReference>
<proteinExistence type="predicted"/>
<dbReference type="STRING" id="35608.A0A2U1Q2A3"/>
<protein>
    <submittedName>
        <fullName evidence="3">Heat shock protein 70 family</fullName>
    </submittedName>
</protein>
<gene>
    <name evidence="3" type="ORF">CTI12_AA081700</name>
</gene>
<accession>A0A2U1Q2A3</accession>
<dbReference type="Pfam" id="PF00012">
    <property type="entry name" value="HSP70"/>
    <property type="match status" value="1"/>
</dbReference>
<dbReference type="AlphaFoldDB" id="A0A2U1Q2A3"/>
<evidence type="ECO:0000313" key="4">
    <source>
        <dbReference type="Proteomes" id="UP000245207"/>
    </source>
</evidence>
<dbReference type="Proteomes" id="UP000245207">
    <property type="component" value="Unassembled WGS sequence"/>
</dbReference>
<comment type="caution">
    <text evidence="3">The sequence shown here is derived from an EMBL/GenBank/DDBJ whole genome shotgun (WGS) entry which is preliminary data.</text>
</comment>
<dbReference type="EMBL" id="PKPP01000488">
    <property type="protein sequence ID" value="PWA92139.1"/>
    <property type="molecule type" value="Genomic_DNA"/>
</dbReference>
<keyword evidence="2" id="KW-0067">ATP-binding</keyword>
<evidence type="ECO:0000256" key="1">
    <source>
        <dbReference type="ARBA" id="ARBA00022741"/>
    </source>
</evidence>
<dbReference type="SUPFAM" id="SSF100920">
    <property type="entry name" value="Heat shock protein 70kD (HSP70), peptide-binding domain"/>
    <property type="match status" value="1"/>
</dbReference>
<dbReference type="GO" id="GO:0140662">
    <property type="term" value="F:ATP-dependent protein folding chaperone"/>
    <property type="evidence" value="ECO:0007669"/>
    <property type="project" value="InterPro"/>
</dbReference>
<dbReference type="InterPro" id="IPR029047">
    <property type="entry name" value="HSP70_peptide-bd_sf"/>
</dbReference>
<name>A0A2U1Q2A3_ARTAN</name>
<keyword evidence="1" id="KW-0547">Nucleotide-binding</keyword>
<dbReference type="GO" id="GO:0005524">
    <property type="term" value="F:ATP binding"/>
    <property type="evidence" value="ECO:0007669"/>
    <property type="project" value="UniProtKB-KW"/>
</dbReference>
<reference evidence="3 4" key="1">
    <citation type="journal article" date="2018" name="Mol. Plant">
        <title>The genome of Artemisia annua provides insight into the evolution of Asteraceae family and artemisinin biosynthesis.</title>
        <authorList>
            <person name="Shen Q."/>
            <person name="Zhang L."/>
            <person name="Liao Z."/>
            <person name="Wang S."/>
            <person name="Yan T."/>
            <person name="Shi P."/>
            <person name="Liu M."/>
            <person name="Fu X."/>
            <person name="Pan Q."/>
            <person name="Wang Y."/>
            <person name="Lv Z."/>
            <person name="Lu X."/>
            <person name="Zhang F."/>
            <person name="Jiang W."/>
            <person name="Ma Y."/>
            <person name="Chen M."/>
            <person name="Hao X."/>
            <person name="Li L."/>
            <person name="Tang Y."/>
            <person name="Lv G."/>
            <person name="Zhou Y."/>
            <person name="Sun X."/>
            <person name="Brodelius P.E."/>
            <person name="Rose J.K.C."/>
            <person name="Tang K."/>
        </authorList>
    </citation>
    <scope>NUCLEOTIDE SEQUENCE [LARGE SCALE GENOMIC DNA]</scope>
    <source>
        <strain evidence="4">cv. Huhao1</strain>
        <tissue evidence="3">Leaf</tissue>
    </source>
</reference>
<dbReference type="Gene3D" id="2.60.34.10">
    <property type="entry name" value="Substrate Binding Domain Of DNAk, Chain A, domain 1"/>
    <property type="match status" value="1"/>
</dbReference>
<keyword evidence="3" id="KW-0346">Stress response</keyword>
<organism evidence="3 4">
    <name type="scientific">Artemisia annua</name>
    <name type="common">Sweet wormwood</name>
    <dbReference type="NCBI Taxonomy" id="35608"/>
    <lineage>
        <taxon>Eukaryota</taxon>
        <taxon>Viridiplantae</taxon>
        <taxon>Streptophyta</taxon>
        <taxon>Embryophyta</taxon>
        <taxon>Tracheophyta</taxon>
        <taxon>Spermatophyta</taxon>
        <taxon>Magnoliopsida</taxon>
        <taxon>eudicotyledons</taxon>
        <taxon>Gunneridae</taxon>
        <taxon>Pentapetalae</taxon>
        <taxon>asterids</taxon>
        <taxon>campanulids</taxon>
        <taxon>Asterales</taxon>
        <taxon>Asteraceae</taxon>
        <taxon>Asteroideae</taxon>
        <taxon>Anthemideae</taxon>
        <taxon>Artemisiinae</taxon>
        <taxon>Artemisia</taxon>
    </lineage>
</organism>
<keyword evidence="4" id="KW-1185">Reference proteome</keyword>
<evidence type="ECO:0000313" key="3">
    <source>
        <dbReference type="EMBL" id="PWA92139.1"/>
    </source>
</evidence>
<sequence>MWFTGLPAAATLCGYTPTRIPSLTFSTANNQAQVGIKVLQGERELASDNKSLGKFDLMGILGICDTQFECDFDNGSRTPCKCVLTNTKPFLESLFVL</sequence>
<evidence type="ECO:0000256" key="2">
    <source>
        <dbReference type="ARBA" id="ARBA00022840"/>
    </source>
</evidence>
<dbReference type="OrthoDB" id="3260447at2759"/>